<comment type="pathway">
    <text evidence="2 9">Amino-acid biosynthesis; L-histidine biosynthesis; L-histidine from 5-phospho-alpha-D-ribose 1-diphosphate: step 1/9.</text>
</comment>
<comment type="function">
    <text evidence="8 9">Required for the first step of histidine biosynthesis. May allow the feedback regulation of ATP phosphoribosyltransferase activity by histidine.</text>
</comment>
<dbReference type="GO" id="GO:0016757">
    <property type="term" value="F:glycosyltransferase activity"/>
    <property type="evidence" value="ECO:0007669"/>
    <property type="project" value="UniProtKB-KW"/>
</dbReference>
<evidence type="ECO:0000256" key="5">
    <source>
        <dbReference type="ARBA" id="ARBA00011738"/>
    </source>
</evidence>
<dbReference type="GO" id="GO:0004821">
    <property type="term" value="F:histidine-tRNA ligase activity"/>
    <property type="evidence" value="ECO:0007669"/>
    <property type="project" value="TreeGrafter"/>
</dbReference>
<dbReference type="PANTHER" id="PTHR43707:SF1">
    <property type="entry name" value="HISTIDINE--TRNA LIGASE, MITOCHONDRIAL-RELATED"/>
    <property type="match status" value="1"/>
</dbReference>
<dbReference type="SUPFAM" id="SSF52954">
    <property type="entry name" value="Class II aaRS ABD-related"/>
    <property type="match status" value="1"/>
</dbReference>
<keyword evidence="7 9" id="KW-0963">Cytoplasm</keyword>
<dbReference type="Gene3D" id="3.30.930.10">
    <property type="entry name" value="Bira Bifunctional Protein, Domain 2"/>
    <property type="match status" value="1"/>
</dbReference>
<feature type="binding site" evidence="10">
    <location>
        <begin position="275"/>
        <end position="276"/>
    </location>
    <ligand>
        <name>L-histidine</name>
        <dbReference type="ChEBI" id="CHEBI:57595"/>
    </ligand>
</feature>
<dbReference type="CDD" id="cd00773">
    <property type="entry name" value="HisRS-like_core"/>
    <property type="match status" value="1"/>
</dbReference>
<protein>
    <recommendedName>
        <fullName evidence="6 9">ATP phosphoribosyltransferase regulatory subunit</fullName>
    </recommendedName>
</protein>
<accession>A0A933EAK0</accession>
<feature type="binding site" evidence="10">
    <location>
        <position position="112"/>
    </location>
    <ligand>
        <name>L-histidine</name>
        <dbReference type="ChEBI" id="CHEBI:57595"/>
    </ligand>
</feature>
<evidence type="ECO:0000256" key="8">
    <source>
        <dbReference type="ARBA" id="ARBA00025246"/>
    </source>
</evidence>
<proteinExistence type="inferred from homology"/>
<dbReference type="EMBL" id="JACQRX010000295">
    <property type="protein sequence ID" value="MBI4252144.1"/>
    <property type="molecule type" value="Genomic_DNA"/>
</dbReference>
<feature type="binding site" evidence="10">
    <location>
        <position position="126"/>
    </location>
    <ligand>
        <name>L-histidine</name>
        <dbReference type="ChEBI" id="CHEBI:57595"/>
    </ligand>
</feature>
<organism evidence="12 13">
    <name type="scientific">Tectimicrobiota bacterium</name>
    <dbReference type="NCBI Taxonomy" id="2528274"/>
    <lineage>
        <taxon>Bacteria</taxon>
        <taxon>Pseudomonadati</taxon>
        <taxon>Nitrospinota/Tectimicrobiota group</taxon>
        <taxon>Candidatus Tectimicrobiota</taxon>
    </lineage>
</organism>
<evidence type="ECO:0000256" key="2">
    <source>
        <dbReference type="ARBA" id="ARBA00004667"/>
    </source>
</evidence>
<reference evidence="12" key="1">
    <citation type="submission" date="2020-07" db="EMBL/GenBank/DDBJ databases">
        <title>Huge and variable diversity of episymbiotic CPR bacteria and DPANN archaea in groundwater ecosystems.</title>
        <authorList>
            <person name="He C.Y."/>
            <person name="Keren R."/>
            <person name="Whittaker M."/>
            <person name="Farag I.F."/>
            <person name="Doudna J."/>
            <person name="Cate J.H.D."/>
            <person name="Banfield J.F."/>
        </authorList>
    </citation>
    <scope>NUCLEOTIDE SEQUENCE</scope>
    <source>
        <strain evidence="12">NC_groundwater_1370_Ag_S-0.2um_69_93</strain>
    </source>
</reference>
<dbReference type="InterPro" id="IPR045864">
    <property type="entry name" value="aa-tRNA-synth_II/BPL/LPL"/>
</dbReference>
<keyword evidence="12" id="KW-0808">Transferase</keyword>
<comment type="caution">
    <text evidence="12">The sequence shown here is derived from an EMBL/GenBank/DDBJ whole genome shotgun (WGS) entry which is preliminary data.</text>
</comment>
<evidence type="ECO:0000259" key="11">
    <source>
        <dbReference type="PROSITE" id="PS50862"/>
    </source>
</evidence>
<keyword evidence="9" id="KW-0368">Histidine biosynthesis</keyword>
<evidence type="ECO:0000256" key="1">
    <source>
        <dbReference type="ARBA" id="ARBA00004496"/>
    </source>
</evidence>
<gene>
    <name evidence="9 12" type="primary">hisZ</name>
    <name evidence="12" type="ORF">HY618_06755</name>
</gene>
<dbReference type="Pfam" id="PF13393">
    <property type="entry name" value="tRNA-synt_His"/>
    <property type="match status" value="1"/>
</dbReference>
<dbReference type="InterPro" id="IPR004516">
    <property type="entry name" value="HisRS/HisZ"/>
</dbReference>
<dbReference type="Proteomes" id="UP000752292">
    <property type="component" value="Unassembled WGS sequence"/>
</dbReference>
<evidence type="ECO:0000256" key="6">
    <source>
        <dbReference type="ARBA" id="ARBA00020397"/>
    </source>
</evidence>
<dbReference type="PROSITE" id="PS50862">
    <property type="entry name" value="AA_TRNA_LIGASE_II"/>
    <property type="match status" value="1"/>
</dbReference>
<evidence type="ECO:0000256" key="9">
    <source>
        <dbReference type="HAMAP-Rule" id="MF_00125"/>
    </source>
</evidence>
<evidence type="ECO:0000256" key="10">
    <source>
        <dbReference type="PIRSR" id="PIRSR001549-1"/>
    </source>
</evidence>
<evidence type="ECO:0000256" key="4">
    <source>
        <dbReference type="ARBA" id="ARBA00011496"/>
    </source>
</evidence>
<comment type="miscellaneous">
    <text evidence="9">This function is generally fulfilled by the C-terminal part of HisG, which is missing in some bacteria such as this one.</text>
</comment>
<comment type="similarity">
    <text evidence="3 9">Belongs to the class-II aminoacyl-tRNA synthetase family. HisZ subfamily.</text>
</comment>
<dbReference type="InterPro" id="IPR006195">
    <property type="entry name" value="aa-tRNA-synth_II"/>
</dbReference>
<feature type="binding site" evidence="10">
    <location>
        <begin position="82"/>
        <end position="84"/>
    </location>
    <ligand>
        <name>L-histidine</name>
        <dbReference type="ChEBI" id="CHEBI:57595"/>
    </ligand>
</feature>
<comment type="subunit">
    <text evidence="4 9">Heteromultimer composed of HisG and HisZ subunits.</text>
</comment>
<dbReference type="NCBIfam" id="TIGR00443">
    <property type="entry name" value="hisZ_biosyn_reg"/>
    <property type="match status" value="1"/>
</dbReference>
<dbReference type="AlphaFoldDB" id="A0A933EAK0"/>
<dbReference type="GO" id="GO:0006427">
    <property type="term" value="P:histidyl-tRNA aminoacylation"/>
    <property type="evidence" value="ECO:0007669"/>
    <property type="project" value="TreeGrafter"/>
</dbReference>
<dbReference type="SUPFAM" id="SSF55681">
    <property type="entry name" value="Class II aaRS and biotin synthetases"/>
    <property type="match status" value="1"/>
</dbReference>
<dbReference type="PANTHER" id="PTHR43707">
    <property type="entry name" value="HISTIDYL-TRNA SYNTHETASE"/>
    <property type="match status" value="1"/>
</dbReference>
<dbReference type="HAMAP" id="MF_00125">
    <property type="entry name" value="HisZ"/>
    <property type="match status" value="1"/>
</dbReference>
<evidence type="ECO:0000313" key="13">
    <source>
        <dbReference type="Proteomes" id="UP000752292"/>
    </source>
</evidence>
<comment type="subunit">
    <text evidence="5">Homodimer.</text>
</comment>
<sequence>MNRSLALKTVPPGSKVFLPEQAQRKRLLEERLLAVFRRWGFREIVTPVFEFYVPSPAGEGRDAQTFRQVDRESGEMLALRADMTPQIARVAGTLLADQPRPLRLCYLTNVFRHAHVAGLLQREFWQAGVELIGLMSLEADAEMIAIAVECLRTAGVEKFRISLSHTAFLRGLLDALGLEGARRGEVLDAIARRDASGLGALLRDFPGKREDARLLLELPSLFGGKEVLDRAAKRARNASSRRAVRELARVLRLLDFYGLADRVLLDLSDFRDFDYYTGVIFEGFVEGSGYPVCGGGRYDRLLGLYGTDGHGTGFALDLDQLLRIAPEDGAAAEGADFLVIDFTKGKRIGVMLARDLRARGWRVARDIIRRGLAASLDYARRAGVWRCLVVDAQESRSGRVRLLDSSGRELGRCKAAELAGRVGERNRKGRP</sequence>
<feature type="binding site" evidence="10">
    <location>
        <position position="130"/>
    </location>
    <ligand>
        <name>L-histidine</name>
        <dbReference type="ChEBI" id="CHEBI:57595"/>
    </ligand>
</feature>
<dbReference type="GO" id="GO:0005737">
    <property type="term" value="C:cytoplasm"/>
    <property type="evidence" value="ECO:0007669"/>
    <property type="project" value="UniProtKB-SubCell"/>
</dbReference>
<keyword evidence="9" id="KW-0028">Amino-acid biosynthesis</keyword>
<evidence type="ECO:0000313" key="12">
    <source>
        <dbReference type="EMBL" id="MBI4252144.1"/>
    </source>
</evidence>
<dbReference type="InterPro" id="IPR004517">
    <property type="entry name" value="HisZ"/>
</dbReference>
<keyword evidence="12" id="KW-0328">Glycosyltransferase</keyword>
<dbReference type="PIRSF" id="PIRSF001549">
    <property type="entry name" value="His-tRNA_synth"/>
    <property type="match status" value="1"/>
</dbReference>
<feature type="binding site" evidence="10">
    <location>
        <position position="271"/>
    </location>
    <ligand>
        <name>L-histidine</name>
        <dbReference type="ChEBI" id="CHEBI:57595"/>
    </ligand>
</feature>
<comment type="subcellular location">
    <subcellularLocation>
        <location evidence="1 9">Cytoplasm</location>
    </subcellularLocation>
</comment>
<dbReference type="GO" id="GO:0000105">
    <property type="term" value="P:L-histidine biosynthetic process"/>
    <property type="evidence" value="ECO:0007669"/>
    <property type="project" value="UniProtKB-UniRule"/>
</dbReference>
<dbReference type="InterPro" id="IPR041715">
    <property type="entry name" value="HisRS-like_core"/>
</dbReference>
<feature type="domain" description="Aminoacyl-transfer RNA synthetases class-II family profile" evidence="11">
    <location>
        <begin position="25"/>
        <end position="326"/>
    </location>
</feature>
<name>A0A933EAK0_UNCTE</name>
<evidence type="ECO:0000256" key="7">
    <source>
        <dbReference type="ARBA" id="ARBA00022490"/>
    </source>
</evidence>
<evidence type="ECO:0000256" key="3">
    <source>
        <dbReference type="ARBA" id="ARBA00005539"/>
    </source>
</evidence>